<keyword evidence="5" id="KW-1185">Reference proteome</keyword>
<protein>
    <recommendedName>
        <fullName evidence="3">CID domain-containing protein</fullName>
    </recommendedName>
</protein>
<dbReference type="InterPro" id="IPR006569">
    <property type="entry name" value="CID_dom"/>
</dbReference>
<evidence type="ECO:0000313" key="4">
    <source>
        <dbReference type="EMBL" id="GMJ04366.1"/>
    </source>
</evidence>
<dbReference type="PANTHER" id="PTHR12460">
    <property type="entry name" value="CYCLIN-DEPENDENT KINASE INHIBITOR-RELATED PROTEIN"/>
    <property type="match status" value="1"/>
</dbReference>
<feature type="domain" description="CID" evidence="3">
    <location>
        <begin position="2"/>
        <end position="134"/>
    </location>
</feature>
<dbReference type="PROSITE" id="PS51391">
    <property type="entry name" value="CID"/>
    <property type="match status" value="1"/>
</dbReference>
<feature type="region of interest" description="Disordered" evidence="2">
    <location>
        <begin position="369"/>
        <end position="421"/>
    </location>
</feature>
<dbReference type="Proteomes" id="UP001165190">
    <property type="component" value="Unassembled WGS sequence"/>
</dbReference>
<feature type="compositionally biased region" description="Pro residues" evidence="2">
    <location>
        <begin position="404"/>
        <end position="419"/>
    </location>
</feature>
<dbReference type="InterPro" id="IPR008942">
    <property type="entry name" value="ENTH_VHS"/>
</dbReference>
<dbReference type="EMBL" id="BSYR01000038">
    <property type="protein sequence ID" value="GMJ04366.1"/>
    <property type="molecule type" value="Genomic_DNA"/>
</dbReference>
<dbReference type="Gene3D" id="1.25.40.90">
    <property type="match status" value="1"/>
</dbReference>
<name>A0A9W7IYL5_HIBTR</name>
<dbReference type="Pfam" id="PF04818">
    <property type="entry name" value="CID"/>
    <property type="match status" value="1"/>
</dbReference>
<dbReference type="PANTHER" id="PTHR12460:SF23">
    <property type="entry name" value="ACTIN CYTOSKELETON-REGULATORY COMPLEX PROTEIN PAN1"/>
    <property type="match status" value="1"/>
</dbReference>
<accession>A0A9W7IYL5</accession>
<dbReference type="GO" id="GO:0000993">
    <property type="term" value="F:RNA polymerase II complex binding"/>
    <property type="evidence" value="ECO:0007669"/>
    <property type="project" value="TreeGrafter"/>
</dbReference>
<keyword evidence="1" id="KW-0507">mRNA processing</keyword>
<feature type="compositionally biased region" description="Polar residues" evidence="2">
    <location>
        <begin position="389"/>
        <end position="402"/>
    </location>
</feature>
<proteinExistence type="predicted"/>
<dbReference type="SUPFAM" id="SSF48464">
    <property type="entry name" value="ENTH/VHS domain"/>
    <property type="match status" value="1"/>
</dbReference>
<sequence>MGSSFNPQILVEKLAKLNSSQASIETLSHWCIFHMNKAKHVVETWDRQFHCSPREQRLAFLYLANDILQNSRRKGSEFVGEFWKVLPGALRDVIESGDEFGRNAALRLISIWEERKVFGSRGQSLKEELLGRQSESNNRNDRHISLKPKQPVGNAVDKIVSGYNTLHGSQMDEDVIFSKCRNAISCIEKVDKEISTDVNSGQFHGSALVEEVQTQYAVLRECIQQLTAVSSSRVSLVSHLREALQEQEFKLKLVRSQLQAAQSRSEQAGNICRQLNCDNSKLVSEQSSKESHTSIAPQSFIPASTEQSAPVMHGWQASFPDNSGHIEEDPRKSAAAAVAAKLTASTSSAEMLSYVLSTLASEGVIRKPLKESSGDYPSKKRPKLENDEPSQNVAVTTQQLTPNEVPPPPPSSSPPPLPSLPAMAPYAVPRAGMVDGAAYNYGITPSQQPSMPGYSVVGGAMTGISPFPTALTNTCQSFQGSEGFYNQPSSVPTAPNSLQ</sequence>
<reference evidence="4" key="1">
    <citation type="submission" date="2023-05" db="EMBL/GenBank/DDBJ databases">
        <title>Genome and transcriptome analyses reveal genes involved in the formation of fine ridges on petal epidermal cells in Hibiscus trionum.</title>
        <authorList>
            <person name="Koshimizu S."/>
            <person name="Masuda S."/>
            <person name="Ishii T."/>
            <person name="Shirasu K."/>
            <person name="Hoshino A."/>
            <person name="Arita M."/>
        </authorList>
    </citation>
    <scope>NUCLEOTIDE SEQUENCE</scope>
    <source>
        <strain evidence="4">Hamamatsu line</strain>
    </source>
</reference>
<evidence type="ECO:0000313" key="5">
    <source>
        <dbReference type="Proteomes" id="UP001165190"/>
    </source>
</evidence>
<organism evidence="4 5">
    <name type="scientific">Hibiscus trionum</name>
    <name type="common">Flower of an hour</name>
    <dbReference type="NCBI Taxonomy" id="183268"/>
    <lineage>
        <taxon>Eukaryota</taxon>
        <taxon>Viridiplantae</taxon>
        <taxon>Streptophyta</taxon>
        <taxon>Embryophyta</taxon>
        <taxon>Tracheophyta</taxon>
        <taxon>Spermatophyta</taxon>
        <taxon>Magnoliopsida</taxon>
        <taxon>eudicotyledons</taxon>
        <taxon>Gunneridae</taxon>
        <taxon>Pentapetalae</taxon>
        <taxon>rosids</taxon>
        <taxon>malvids</taxon>
        <taxon>Malvales</taxon>
        <taxon>Malvaceae</taxon>
        <taxon>Malvoideae</taxon>
        <taxon>Hibiscus</taxon>
    </lineage>
</organism>
<dbReference type="OrthoDB" id="10069473at2759"/>
<dbReference type="AlphaFoldDB" id="A0A9W7IYL5"/>
<dbReference type="GO" id="GO:0031124">
    <property type="term" value="P:mRNA 3'-end processing"/>
    <property type="evidence" value="ECO:0007669"/>
    <property type="project" value="TreeGrafter"/>
</dbReference>
<evidence type="ECO:0000256" key="2">
    <source>
        <dbReference type="SAM" id="MobiDB-lite"/>
    </source>
</evidence>
<feature type="region of interest" description="Disordered" evidence="2">
    <location>
        <begin position="480"/>
        <end position="499"/>
    </location>
</feature>
<comment type="caution">
    <text evidence="4">The sequence shown here is derived from an EMBL/GenBank/DDBJ whole genome shotgun (WGS) entry which is preliminary data.</text>
</comment>
<evidence type="ECO:0000256" key="1">
    <source>
        <dbReference type="ARBA" id="ARBA00022664"/>
    </source>
</evidence>
<dbReference type="FunFam" id="1.25.40.90:FF:000018">
    <property type="entry name" value="ENTH/VHS family protein isoform 1"/>
    <property type="match status" value="1"/>
</dbReference>
<dbReference type="GO" id="GO:0005634">
    <property type="term" value="C:nucleus"/>
    <property type="evidence" value="ECO:0007669"/>
    <property type="project" value="UniProtKB-ARBA"/>
</dbReference>
<gene>
    <name evidence="4" type="ORF">HRI_004105800</name>
</gene>
<evidence type="ECO:0000259" key="3">
    <source>
        <dbReference type="PROSITE" id="PS51391"/>
    </source>
</evidence>
<dbReference type="SMART" id="SM00582">
    <property type="entry name" value="RPR"/>
    <property type="match status" value="1"/>
</dbReference>
<dbReference type="CDD" id="cd16981">
    <property type="entry name" value="CID_RPRD_like"/>
    <property type="match status" value="1"/>
</dbReference>